<keyword evidence="3" id="KW-1185">Reference proteome</keyword>
<name>A0A9W6NYK3_9PSEU</name>
<comment type="caution">
    <text evidence="2">The sequence shown here is derived from an EMBL/GenBank/DDBJ whole genome shotgun (WGS) entry which is preliminary data.</text>
</comment>
<dbReference type="RefSeq" id="WP_051736470.1">
    <property type="nucleotide sequence ID" value="NZ_BAAAUZ010000037.1"/>
</dbReference>
<dbReference type="PANTHER" id="PTHR30137:SF6">
    <property type="entry name" value="LUCIFERASE-LIKE MONOOXYGENASE"/>
    <property type="match status" value="1"/>
</dbReference>
<sequence>MTLQVGVGLWTGQGADARRSYGEVAELAVAAERAGFDSFWVTEHHGLPDGYLPSPLTVLAALAPVTSRISLGTGVVLAPLHHPLRLAEDAAVVDLLSGGRLVLGLGIGYAAHEYRAFGVDPATRGARLEALVGALRQAWTGEPFSCPVLGLDDVRVTPAPGRRIPIWLGGYAAVAVDRAGRITDGHLVGRGEPAIVDAASAQLGSPRPGFTRAVTVACVLDAPGGGAGSARAAFAVQQRAYEAIQAGRTVYSRSVAVGADVDAYVQVSGDADAVVAGLRGVLAALGGWPDVHLVLRLLFPEPLEVQRERLATFGREILPRLREGT</sequence>
<feature type="domain" description="Luciferase-like" evidence="1">
    <location>
        <begin position="11"/>
        <end position="219"/>
    </location>
</feature>
<evidence type="ECO:0000313" key="2">
    <source>
        <dbReference type="EMBL" id="GLL13888.1"/>
    </source>
</evidence>
<dbReference type="GO" id="GO:0005829">
    <property type="term" value="C:cytosol"/>
    <property type="evidence" value="ECO:0007669"/>
    <property type="project" value="TreeGrafter"/>
</dbReference>
<dbReference type="InterPro" id="IPR011251">
    <property type="entry name" value="Luciferase-like_dom"/>
</dbReference>
<reference evidence="2" key="1">
    <citation type="journal article" date="2014" name="Int. J. Syst. Evol. Microbiol.">
        <title>Complete genome sequence of Corynebacterium casei LMG S-19264T (=DSM 44701T), isolated from a smear-ripened cheese.</title>
        <authorList>
            <consortium name="US DOE Joint Genome Institute (JGI-PGF)"/>
            <person name="Walter F."/>
            <person name="Albersmeier A."/>
            <person name="Kalinowski J."/>
            <person name="Ruckert C."/>
        </authorList>
    </citation>
    <scope>NUCLEOTIDE SEQUENCE</scope>
    <source>
        <strain evidence="2">VKM Ac-1069</strain>
    </source>
</reference>
<dbReference type="EMBL" id="BSFQ01000026">
    <property type="protein sequence ID" value="GLL13888.1"/>
    <property type="molecule type" value="Genomic_DNA"/>
</dbReference>
<dbReference type="AlphaFoldDB" id="A0A9W6NYK3"/>
<accession>A0A9W6NYK3</accession>
<dbReference type="SUPFAM" id="SSF51679">
    <property type="entry name" value="Bacterial luciferase-like"/>
    <property type="match status" value="1"/>
</dbReference>
<proteinExistence type="predicted"/>
<dbReference type="Proteomes" id="UP001143463">
    <property type="component" value="Unassembled WGS sequence"/>
</dbReference>
<dbReference type="Pfam" id="PF00296">
    <property type="entry name" value="Bac_luciferase"/>
    <property type="match status" value="1"/>
</dbReference>
<dbReference type="PANTHER" id="PTHR30137">
    <property type="entry name" value="LUCIFERASE-LIKE MONOOXYGENASE"/>
    <property type="match status" value="1"/>
</dbReference>
<reference evidence="2" key="2">
    <citation type="submission" date="2023-01" db="EMBL/GenBank/DDBJ databases">
        <authorList>
            <person name="Sun Q."/>
            <person name="Evtushenko L."/>
        </authorList>
    </citation>
    <scope>NUCLEOTIDE SEQUENCE</scope>
    <source>
        <strain evidence="2">VKM Ac-1069</strain>
    </source>
</reference>
<organism evidence="2 3">
    <name type="scientific">Pseudonocardia halophobica</name>
    <dbReference type="NCBI Taxonomy" id="29401"/>
    <lineage>
        <taxon>Bacteria</taxon>
        <taxon>Bacillati</taxon>
        <taxon>Actinomycetota</taxon>
        <taxon>Actinomycetes</taxon>
        <taxon>Pseudonocardiales</taxon>
        <taxon>Pseudonocardiaceae</taxon>
        <taxon>Pseudonocardia</taxon>
    </lineage>
</organism>
<evidence type="ECO:0000313" key="3">
    <source>
        <dbReference type="Proteomes" id="UP001143463"/>
    </source>
</evidence>
<gene>
    <name evidence="2" type="ORF">GCM10017577_50330</name>
</gene>
<evidence type="ECO:0000259" key="1">
    <source>
        <dbReference type="Pfam" id="PF00296"/>
    </source>
</evidence>
<dbReference type="InterPro" id="IPR036661">
    <property type="entry name" value="Luciferase-like_sf"/>
</dbReference>
<dbReference type="Gene3D" id="3.20.20.30">
    <property type="entry name" value="Luciferase-like domain"/>
    <property type="match status" value="1"/>
</dbReference>
<dbReference type="GO" id="GO:0016705">
    <property type="term" value="F:oxidoreductase activity, acting on paired donors, with incorporation or reduction of molecular oxygen"/>
    <property type="evidence" value="ECO:0007669"/>
    <property type="project" value="InterPro"/>
</dbReference>
<protein>
    <recommendedName>
        <fullName evidence="1">Luciferase-like domain-containing protein</fullName>
    </recommendedName>
</protein>
<dbReference type="InterPro" id="IPR050766">
    <property type="entry name" value="Bact_Lucif_Oxidored"/>
</dbReference>